<dbReference type="AlphaFoldDB" id="A0A914CSK0"/>
<organism evidence="2 3">
    <name type="scientific">Acrobeloides nanus</name>
    <dbReference type="NCBI Taxonomy" id="290746"/>
    <lineage>
        <taxon>Eukaryota</taxon>
        <taxon>Metazoa</taxon>
        <taxon>Ecdysozoa</taxon>
        <taxon>Nematoda</taxon>
        <taxon>Chromadorea</taxon>
        <taxon>Rhabditida</taxon>
        <taxon>Tylenchina</taxon>
        <taxon>Cephalobomorpha</taxon>
        <taxon>Cephaloboidea</taxon>
        <taxon>Cephalobidae</taxon>
        <taxon>Acrobeloides</taxon>
    </lineage>
</organism>
<name>A0A914CSK0_9BILA</name>
<proteinExistence type="predicted"/>
<dbReference type="Proteomes" id="UP000887540">
    <property type="component" value="Unplaced"/>
</dbReference>
<feature type="transmembrane region" description="Helical" evidence="1">
    <location>
        <begin position="49"/>
        <end position="75"/>
    </location>
</feature>
<evidence type="ECO:0000256" key="1">
    <source>
        <dbReference type="SAM" id="Phobius"/>
    </source>
</evidence>
<accession>A0A914CSK0</accession>
<keyword evidence="1" id="KW-0812">Transmembrane</keyword>
<dbReference type="WBParaSite" id="ACRNAN_scaffold13765.g9737.t1">
    <property type="protein sequence ID" value="ACRNAN_scaffold13765.g9737.t1"/>
    <property type="gene ID" value="ACRNAN_scaffold13765.g9737"/>
</dbReference>
<sequence>MQNPNYSAYPAGKIVGDPEFGRVYAASAEPYLIETPSVPSRRYRNDQNLWLFIGIPACCCLIIFIFIIIFIFFMYNGFGYGYGGWGRGAYGYYK</sequence>
<keyword evidence="1" id="KW-1133">Transmembrane helix</keyword>
<evidence type="ECO:0000313" key="2">
    <source>
        <dbReference type="Proteomes" id="UP000887540"/>
    </source>
</evidence>
<evidence type="ECO:0000313" key="3">
    <source>
        <dbReference type="WBParaSite" id="ACRNAN_scaffold13765.g9737.t1"/>
    </source>
</evidence>
<keyword evidence="2" id="KW-1185">Reference proteome</keyword>
<reference evidence="3" key="1">
    <citation type="submission" date="2022-11" db="UniProtKB">
        <authorList>
            <consortium name="WormBaseParasite"/>
        </authorList>
    </citation>
    <scope>IDENTIFICATION</scope>
</reference>
<keyword evidence="1" id="KW-0472">Membrane</keyword>
<protein>
    <submittedName>
        <fullName evidence="3">Uncharacterized protein</fullName>
    </submittedName>
</protein>